<organism evidence="1">
    <name type="scientific">bioreactor metagenome</name>
    <dbReference type="NCBI Taxonomy" id="1076179"/>
    <lineage>
        <taxon>unclassified sequences</taxon>
        <taxon>metagenomes</taxon>
        <taxon>ecological metagenomes</taxon>
    </lineage>
</organism>
<dbReference type="EMBL" id="VSSQ01002013">
    <property type="protein sequence ID" value="MPM12722.1"/>
    <property type="molecule type" value="Genomic_DNA"/>
</dbReference>
<gene>
    <name evidence="1" type="ORF">SDC9_59076</name>
</gene>
<sequence>MSLFLILKERWNSDINIYACVQFSTQAFFIASSHISLMRGDIMKFAEIEYGDIKDGRFNNWFNSVFRPYSTENISVLGAEGYRILINLPKNAEDTLEKRVFDKIKVFLKQNDVVSQTGINMYCVHYADGNIIGVLNSAQKLRP</sequence>
<evidence type="ECO:0000313" key="1">
    <source>
        <dbReference type="EMBL" id="MPM12722.1"/>
    </source>
</evidence>
<name>A0A644X979_9ZZZZ</name>
<accession>A0A644X979</accession>
<comment type="caution">
    <text evidence="1">The sequence shown here is derived from an EMBL/GenBank/DDBJ whole genome shotgun (WGS) entry which is preliminary data.</text>
</comment>
<reference evidence="1" key="1">
    <citation type="submission" date="2019-08" db="EMBL/GenBank/DDBJ databases">
        <authorList>
            <person name="Kucharzyk K."/>
            <person name="Murdoch R.W."/>
            <person name="Higgins S."/>
            <person name="Loffler F."/>
        </authorList>
    </citation>
    <scope>NUCLEOTIDE SEQUENCE</scope>
</reference>
<protein>
    <submittedName>
        <fullName evidence="1">Uncharacterized protein</fullName>
    </submittedName>
</protein>
<dbReference type="AlphaFoldDB" id="A0A644X979"/>
<proteinExistence type="predicted"/>